<evidence type="ECO:0000256" key="1">
    <source>
        <dbReference type="SAM" id="Phobius"/>
    </source>
</evidence>
<proteinExistence type="predicted"/>
<keyword evidence="3" id="KW-1185">Reference proteome</keyword>
<feature type="transmembrane region" description="Helical" evidence="1">
    <location>
        <begin position="69"/>
        <end position="86"/>
    </location>
</feature>
<organism evidence="2 3">
    <name type="scientific">Flavobacterium cheongpyeongense</name>
    <dbReference type="NCBI Taxonomy" id="2212651"/>
    <lineage>
        <taxon>Bacteria</taxon>
        <taxon>Pseudomonadati</taxon>
        <taxon>Bacteroidota</taxon>
        <taxon>Flavobacteriia</taxon>
        <taxon>Flavobacteriales</taxon>
        <taxon>Flavobacteriaceae</taxon>
        <taxon>Flavobacterium</taxon>
    </lineage>
</organism>
<keyword evidence="1" id="KW-0812">Transmembrane</keyword>
<dbReference type="AlphaFoldDB" id="A0A2V4BIJ5"/>
<dbReference type="RefSeq" id="WP_110308647.1">
    <property type="nucleotide sequence ID" value="NZ_QJHK01000033.1"/>
</dbReference>
<protein>
    <submittedName>
        <fullName evidence="2">Phosphoribosylaminoimidazolesuccinocarboxamide synthase</fullName>
    </submittedName>
</protein>
<evidence type="ECO:0000313" key="2">
    <source>
        <dbReference type="EMBL" id="PXY38755.1"/>
    </source>
</evidence>
<accession>A0A2V4BIJ5</accession>
<keyword evidence="1" id="KW-1133">Transmembrane helix</keyword>
<name>A0A2V4BIJ5_9FLAO</name>
<comment type="caution">
    <text evidence="2">The sequence shown here is derived from an EMBL/GenBank/DDBJ whole genome shotgun (WGS) entry which is preliminary data.</text>
</comment>
<sequence length="163" mass="18184">MENEKTFKTKTGFCHILSDKIILSRDGIIGNVAKITVGNGISRILLIYSTISIFLIYSAYSSFQKGENVSVLFFGLLAIFLIYGIIKSINNSATPIIERSKIKEAKFINAKIGLTRSRFEILFEDENGKLKKRLIMLPGSLNDGTNETEKALTIMKSERILAS</sequence>
<gene>
    <name evidence="2" type="ORF">DMB65_21310</name>
</gene>
<feature type="transmembrane region" description="Helical" evidence="1">
    <location>
        <begin position="44"/>
        <end position="63"/>
    </location>
</feature>
<dbReference type="Proteomes" id="UP000247903">
    <property type="component" value="Unassembled WGS sequence"/>
</dbReference>
<evidence type="ECO:0000313" key="3">
    <source>
        <dbReference type="Proteomes" id="UP000247903"/>
    </source>
</evidence>
<dbReference type="EMBL" id="QJHK01000033">
    <property type="protein sequence ID" value="PXY38755.1"/>
    <property type="molecule type" value="Genomic_DNA"/>
</dbReference>
<keyword evidence="1" id="KW-0472">Membrane</keyword>
<dbReference type="OrthoDB" id="663679at2"/>
<reference evidence="2 3" key="1">
    <citation type="submission" date="2018-05" db="EMBL/GenBank/DDBJ databases">
        <title>Flavobacterium sp. strain IMCC34759, incomplete genome.</title>
        <authorList>
            <person name="Joung Y."/>
            <person name="Cho J."/>
        </authorList>
    </citation>
    <scope>NUCLEOTIDE SEQUENCE [LARGE SCALE GENOMIC DNA]</scope>
    <source>
        <strain evidence="2 3">IMCC34759</strain>
    </source>
</reference>